<gene>
    <name evidence="1" type="ORF">EZS27_022035</name>
</gene>
<proteinExistence type="predicted"/>
<dbReference type="SUPFAM" id="SSF141571">
    <property type="entry name" value="Pentapeptide repeat-like"/>
    <property type="match status" value="1"/>
</dbReference>
<dbReference type="Gene3D" id="2.160.20.80">
    <property type="entry name" value="E3 ubiquitin-protein ligase SopA"/>
    <property type="match status" value="1"/>
</dbReference>
<comment type="caution">
    <text evidence="1">The sequence shown here is derived from an EMBL/GenBank/DDBJ whole genome shotgun (WGS) entry which is preliminary data.</text>
</comment>
<sequence length="59" mass="7016">MEQAYIHGQTFDKIDFRENYLVKGEYENCTFKNCDFSNSDLSNIKFFECGFIACKVWLN</sequence>
<name>A0A5J4R564_9ZZZZ</name>
<accession>A0A5J4R564</accession>
<protein>
    <recommendedName>
        <fullName evidence="2">Pentapeptide repeat protein MfpA</fullName>
    </recommendedName>
</protein>
<evidence type="ECO:0000313" key="1">
    <source>
        <dbReference type="EMBL" id="KAA6329126.1"/>
    </source>
</evidence>
<evidence type="ECO:0008006" key="2">
    <source>
        <dbReference type="Google" id="ProtNLM"/>
    </source>
</evidence>
<dbReference type="EMBL" id="SNRY01001698">
    <property type="protein sequence ID" value="KAA6329126.1"/>
    <property type="molecule type" value="Genomic_DNA"/>
</dbReference>
<dbReference type="AlphaFoldDB" id="A0A5J4R564"/>
<organism evidence="1">
    <name type="scientific">termite gut metagenome</name>
    <dbReference type="NCBI Taxonomy" id="433724"/>
    <lineage>
        <taxon>unclassified sequences</taxon>
        <taxon>metagenomes</taxon>
        <taxon>organismal metagenomes</taxon>
    </lineage>
</organism>
<reference evidence="1" key="1">
    <citation type="submission" date="2019-03" db="EMBL/GenBank/DDBJ databases">
        <title>Single cell metagenomics reveals metabolic interactions within the superorganism composed of flagellate Streblomastix strix and complex community of Bacteroidetes bacteria on its surface.</title>
        <authorList>
            <person name="Treitli S.C."/>
            <person name="Kolisko M."/>
            <person name="Husnik F."/>
            <person name="Keeling P."/>
            <person name="Hampl V."/>
        </authorList>
    </citation>
    <scope>NUCLEOTIDE SEQUENCE</scope>
    <source>
        <strain evidence="1">STM</strain>
    </source>
</reference>